<proteinExistence type="predicted"/>
<protein>
    <submittedName>
        <fullName evidence="1">Uncharacterized protein</fullName>
    </submittedName>
</protein>
<name>A0A3N2QCY8_9BACT</name>
<organism evidence="1 2">
    <name type="scientific">Candidatus Cardinium hertigii</name>
    <dbReference type="NCBI Taxonomy" id="247481"/>
    <lineage>
        <taxon>Bacteria</taxon>
        <taxon>Pseudomonadati</taxon>
        <taxon>Bacteroidota</taxon>
        <taxon>Cytophagia</taxon>
        <taxon>Cytophagales</taxon>
        <taxon>Amoebophilaceae</taxon>
        <taxon>Candidatus Cardinium</taxon>
    </lineage>
</organism>
<dbReference type="AlphaFoldDB" id="A0A3N2QCY8"/>
<sequence>MKRNKQKIIETIAAMLYCLLYVLTSVACSKTHSSFGVIHSYDYGMMIHTYDRNYTEQEKRMGSDGAFQALVDKETVQNFFDSLTSETNASVYNNICIQYPKYPDLFNAFKQSCYNHVMGQTIVMQTNEQVELFDIVLNAYSRNYNCGGAALARVLQCLITVFKLDLNKSYKALDNRTFLQKYIHEFLYDEAKHLMYYKCITSLLELGADSTKPLEYLFKELPLYLKKTYRYEQMRDNNPHIEQLISHFLSKSNENIKIFLHTFQHLAFEDVVYAYELKFLMLNAASRYISTNNNVSTEIFNQMLKNLYSLLYKHNKGFHEYLQKHGDVDGRMTRIKNSLSYYINCCFTNYPEATIRMISNIAYNSKIKSENKELLERLFHCMELNCKTRLLECIIVYPITRPTIIGDTEALWIISSLLLEDHIIQMDPINPCISIIDPIRIDPKIIDWCKKYRGLNEDQKKYKLAMLSLLHSKYRAL</sequence>
<dbReference type="RefSeq" id="WP_123662424.1">
    <property type="nucleotide sequence ID" value="NZ_RARA01000018.1"/>
</dbReference>
<evidence type="ECO:0000313" key="1">
    <source>
        <dbReference type="EMBL" id="ROT47648.1"/>
    </source>
</evidence>
<evidence type="ECO:0000313" key="2">
    <source>
        <dbReference type="Proteomes" id="UP000270927"/>
    </source>
</evidence>
<accession>A0A3N2QCY8</accession>
<gene>
    <name evidence="1" type="ORF">EDM02_01230</name>
</gene>
<comment type="caution">
    <text evidence="1">The sequence shown here is derived from an EMBL/GenBank/DDBJ whole genome shotgun (WGS) entry which is preliminary data.</text>
</comment>
<reference evidence="1 2" key="1">
    <citation type="submission" date="2018-09" db="EMBL/GenBank/DDBJ databases">
        <title>Comparative Genomics of Wolbachia-Cardinium Dual Endosymbiosis in a Plant-Parasitic Nematode.</title>
        <authorList>
            <person name="Brown A.M.V."/>
            <person name="Wasala S.K."/>
            <person name="Howe D.K."/>
            <person name="Peetz A.B."/>
            <person name="Zasada I.A."/>
            <person name="Denver D.R."/>
        </authorList>
    </citation>
    <scope>NUCLEOTIDE SEQUENCE [LARGE SCALE GENOMIC DNA]</scope>
    <source>
        <strain evidence="1 2">Pp_1</strain>
    </source>
</reference>
<dbReference type="Proteomes" id="UP000270927">
    <property type="component" value="Unassembled WGS sequence"/>
</dbReference>
<dbReference type="PROSITE" id="PS51257">
    <property type="entry name" value="PROKAR_LIPOPROTEIN"/>
    <property type="match status" value="1"/>
</dbReference>
<keyword evidence="2" id="KW-1185">Reference proteome</keyword>
<dbReference type="EMBL" id="RARA01000018">
    <property type="protein sequence ID" value="ROT47648.1"/>
    <property type="molecule type" value="Genomic_DNA"/>
</dbReference>